<evidence type="ECO:0000313" key="1">
    <source>
        <dbReference type="EMBL" id="MFD1048610.1"/>
    </source>
</evidence>
<dbReference type="Pfam" id="PF00805">
    <property type="entry name" value="Pentapeptide"/>
    <property type="match status" value="1"/>
</dbReference>
<evidence type="ECO:0000313" key="2">
    <source>
        <dbReference type="Proteomes" id="UP001597045"/>
    </source>
</evidence>
<keyword evidence="2" id="KW-1185">Reference proteome</keyword>
<dbReference type="Proteomes" id="UP001597045">
    <property type="component" value="Unassembled WGS sequence"/>
</dbReference>
<dbReference type="InterPro" id="IPR001646">
    <property type="entry name" value="5peptide_repeat"/>
</dbReference>
<dbReference type="InterPro" id="IPR051082">
    <property type="entry name" value="Pentapeptide-BTB/POZ_domain"/>
</dbReference>
<comment type="caution">
    <text evidence="1">The sequence shown here is derived from an EMBL/GenBank/DDBJ whole genome shotgun (WGS) entry which is preliminary data.</text>
</comment>
<sequence length="273" mass="31348">LAEHHGRRDLRGFVMPNRKTRESMAGSGVIPADQVRRPEIAGYTLDGLDFTDADFDVIRFYDSELRNCVFDGIRFRDLKLWRTRVHDCSFREAKLVDAVLGALEDGVPNSYTGVDLTAADLRRAVFEYADFVDVDFSDTNLIDIDFGSATFSRCTFSGRLDQLVFWELPPDSERSVRNQMDDVDFSRAELHGVEFRGLRLDRVTLPMDDNHVVVHHYDRVLKRAIDELTGSSPYAAGFEHELRWAHPLREVGIWHRDDLDETVADLLERIDRG</sequence>
<dbReference type="SUPFAM" id="SSF141571">
    <property type="entry name" value="Pentapeptide repeat-like"/>
    <property type="match status" value="1"/>
</dbReference>
<feature type="non-terminal residue" evidence="1">
    <location>
        <position position="1"/>
    </location>
</feature>
<gene>
    <name evidence="1" type="ORF">ACFQ1S_25295</name>
</gene>
<reference evidence="2" key="1">
    <citation type="journal article" date="2019" name="Int. J. Syst. Evol. Microbiol.">
        <title>The Global Catalogue of Microorganisms (GCM) 10K type strain sequencing project: providing services to taxonomists for standard genome sequencing and annotation.</title>
        <authorList>
            <consortium name="The Broad Institute Genomics Platform"/>
            <consortium name="The Broad Institute Genome Sequencing Center for Infectious Disease"/>
            <person name="Wu L."/>
            <person name="Ma J."/>
        </authorList>
    </citation>
    <scope>NUCLEOTIDE SEQUENCE [LARGE SCALE GENOMIC DNA]</scope>
    <source>
        <strain evidence="2">JCM 31486</strain>
    </source>
</reference>
<protein>
    <submittedName>
        <fullName evidence="1">Pentapeptide repeat-containing protein</fullName>
    </submittedName>
</protein>
<dbReference type="Gene3D" id="2.160.20.80">
    <property type="entry name" value="E3 ubiquitin-protein ligase SopA"/>
    <property type="match status" value="1"/>
</dbReference>
<dbReference type="EMBL" id="JBHTIS010001697">
    <property type="protein sequence ID" value="MFD1048610.1"/>
    <property type="molecule type" value="Genomic_DNA"/>
</dbReference>
<proteinExistence type="predicted"/>
<dbReference type="PANTHER" id="PTHR14136">
    <property type="entry name" value="BTB_POZ DOMAIN-CONTAINING PROTEIN KCTD9"/>
    <property type="match status" value="1"/>
</dbReference>
<accession>A0ABW3MHR0</accession>
<dbReference type="PANTHER" id="PTHR14136:SF17">
    <property type="entry name" value="BTB_POZ DOMAIN-CONTAINING PROTEIN KCTD9"/>
    <property type="match status" value="1"/>
</dbReference>
<name>A0ABW3MHR0_9PSEU</name>
<organism evidence="1 2">
    <name type="scientific">Kibdelosporangium lantanae</name>
    <dbReference type="NCBI Taxonomy" id="1497396"/>
    <lineage>
        <taxon>Bacteria</taxon>
        <taxon>Bacillati</taxon>
        <taxon>Actinomycetota</taxon>
        <taxon>Actinomycetes</taxon>
        <taxon>Pseudonocardiales</taxon>
        <taxon>Pseudonocardiaceae</taxon>
        <taxon>Kibdelosporangium</taxon>
    </lineage>
</organism>